<name>A0AAD4EWP4_9PEZI</name>
<proteinExistence type="predicted"/>
<keyword evidence="3" id="KW-1185">Reference proteome</keyword>
<reference evidence="2" key="1">
    <citation type="submission" date="2023-02" db="EMBL/GenBank/DDBJ databases">
        <authorList>
            <person name="Palmer J.M."/>
        </authorList>
    </citation>
    <scope>NUCLEOTIDE SEQUENCE</scope>
    <source>
        <strain evidence="2">FW57</strain>
    </source>
</reference>
<comment type="caution">
    <text evidence="2">The sequence shown here is derived from an EMBL/GenBank/DDBJ whole genome shotgun (WGS) entry which is preliminary data.</text>
</comment>
<accession>A0AAD4EWP4</accession>
<protein>
    <recommendedName>
        <fullName evidence="1">F-box domain-containing protein</fullName>
    </recommendedName>
</protein>
<evidence type="ECO:0000313" key="3">
    <source>
        <dbReference type="Proteomes" id="UP001197093"/>
    </source>
</evidence>
<dbReference type="Proteomes" id="UP001197093">
    <property type="component" value="Unassembled WGS sequence"/>
</dbReference>
<dbReference type="PROSITE" id="PS50181">
    <property type="entry name" value="FBOX"/>
    <property type="match status" value="1"/>
</dbReference>
<dbReference type="AlphaFoldDB" id="A0AAD4EWP4"/>
<feature type="domain" description="F-box" evidence="1">
    <location>
        <begin position="38"/>
        <end position="84"/>
    </location>
</feature>
<evidence type="ECO:0000313" key="2">
    <source>
        <dbReference type="EMBL" id="KAG7286703.1"/>
    </source>
</evidence>
<dbReference type="EMBL" id="JAHCVI010000004">
    <property type="protein sequence ID" value="KAG7286703.1"/>
    <property type="molecule type" value="Genomic_DNA"/>
</dbReference>
<sequence>MASQEEVDEVVWRTPYDKLMRRPLVKPSTVSHQSATGLGTLNSLPADILVPTLESLDFQSLSRFAQTSAAANNLVQSLPAYEQVMKHAAGPLSVLLKTGLLAQHSAASLYRALLDPGCISCGEFGPFLFLLTAERVCGECLSRKLIFRLGRQGEIERYFGLKEEHHALLPTLRTLPGRYPFEPQRLHIGFECWSRVPQTLVSVKQAMELSLRLGLKWRHPVDPSKLEEPRVSSDFAWHSVPEGRNRTDFPSIFNFKLIPAMRDFWPNVFQGLSHVRFPFVDGEGQADWGRWCQGCEYTRVLFMFDELPREVEEQELKDAFGGCVATKFSAMASHLWSREGFNQHVKHCYGAGLLFNRWRKVHEEMKERGFRPKKQH</sequence>
<organism evidence="2 3">
    <name type="scientific">Staphylotrichum longicolle</name>
    <dbReference type="NCBI Taxonomy" id="669026"/>
    <lineage>
        <taxon>Eukaryota</taxon>
        <taxon>Fungi</taxon>
        <taxon>Dikarya</taxon>
        <taxon>Ascomycota</taxon>
        <taxon>Pezizomycotina</taxon>
        <taxon>Sordariomycetes</taxon>
        <taxon>Sordariomycetidae</taxon>
        <taxon>Sordariales</taxon>
        <taxon>Chaetomiaceae</taxon>
        <taxon>Staphylotrichum</taxon>
    </lineage>
</organism>
<gene>
    <name evidence="2" type="ORF">NEMBOFW57_009014</name>
</gene>
<evidence type="ECO:0000259" key="1">
    <source>
        <dbReference type="PROSITE" id="PS50181"/>
    </source>
</evidence>
<dbReference type="InterPro" id="IPR001810">
    <property type="entry name" value="F-box_dom"/>
</dbReference>